<feature type="domain" description="F-box" evidence="1">
    <location>
        <begin position="66"/>
        <end position="115"/>
    </location>
</feature>
<accession>A0A6A6UGH9</accession>
<dbReference type="EMBL" id="MU004233">
    <property type="protein sequence ID" value="KAF2670920.1"/>
    <property type="molecule type" value="Genomic_DNA"/>
</dbReference>
<protein>
    <recommendedName>
        <fullName evidence="1">F-box domain-containing protein</fullName>
    </recommendedName>
</protein>
<name>A0A6A6UGH9_9PEZI</name>
<dbReference type="InterPro" id="IPR001810">
    <property type="entry name" value="F-box_dom"/>
</dbReference>
<dbReference type="AlphaFoldDB" id="A0A6A6UGH9"/>
<organism evidence="2 3">
    <name type="scientific">Microthyrium microscopicum</name>
    <dbReference type="NCBI Taxonomy" id="703497"/>
    <lineage>
        <taxon>Eukaryota</taxon>
        <taxon>Fungi</taxon>
        <taxon>Dikarya</taxon>
        <taxon>Ascomycota</taxon>
        <taxon>Pezizomycotina</taxon>
        <taxon>Dothideomycetes</taxon>
        <taxon>Dothideomycetes incertae sedis</taxon>
        <taxon>Microthyriales</taxon>
        <taxon>Microthyriaceae</taxon>
        <taxon>Microthyrium</taxon>
    </lineage>
</organism>
<evidence type="ECO:0000313" key="3">
    <source>
        <dbReference type="Proteomes" id="UP000799302"/>
    </source>
</evidence>
<dbReference type="Proteomes" id="UP000799302">
    <property type="component" value="Unassembled WGS sequence"/>
</dbReference>
<sequence length="553" mass="64090">MAQLNRIENPFYLKAPWERRRRSICSKSPSQVLAAVTPSAYFSRPPAAQNQPPPSVINLDTHSDYQKSLNKMPAEIILLIASFLDAKDFIALRTASKRYQEILLEDFITRFWTFRRSPHDGIRTLVVEPSTSRASLYRWIHLLKNEVFASRVLYMDVYQIFFAPADIVTDRWQPVESKRLNKIVRAWRKGLRNGPKLDHRRSKVYLWHPLVLLIQSLPNLEELRIETILIKSLTEIIFQIPKDDTNSVLEQQGRRNCLSLFILKSLNLVKGKKIRVLAYQNSFSKIEFRHFGNRTGVPWVDKASDANHCITSLSLGLADLGKNCLWFSPRSTSFIKYLQSLRSLKELYLAGPYPKQEEYVRLMQSYPSMNTRLFFSKVYLNTMKRAKNWDHILNDVYLPTLIRFELRGLHNIGASSIAQFLLRHKHVETIRLSQISLLPTTQPPDQVPPGTNLLVLAQEHLMHVIRDNSLPNVVDIHCPETDVFFGLYYRREKGFQVMHFHRANKDRAAIEKWSDSTFQAFYEEKLKEEAGALVDGLKVMALNDYESDGSTVS</sequence>
<gene>
    <name evidence="2" type="ORF">BT63DRAFT_477492</name>
</gene>
<dbReference type="InterPro" id="IPR036047">
    <property type="entry name" value="F-box-like_dom_sf"/>
</dbReference>
<dbReference type="PROSITE" id="PS50181">
    <property type="entry name" value="FBOX"/>
    <property type="match status" value="1"/>
</dbReference>
<proteinExistence type="predicted"/>
<evidence type="ECO:0000313" key="2">
    <source>
        <dbReference type="EMBL" id="KAF2670920.1"/>
    </source>
</evidence>
<evidence type="ECO:0000259" key="1">
    <source>
        <dbReference type="PROSITE" id="PS50181"/>
    </source>
</evidence>
<dbReference type="SUPFAM" id="SSF81383">
    <property type="entry name" value="F-box domain"/>
    <property type="match status" value="1"/>
</dbReference>
<reference evidence="2" key="1">
    <citation type="journal article" date="2020" name="Stud. Mycol.">
        <title>101 Dothideomycetes genomes: a test case for predicting lifestyles and emergence of pathogens.</title>
        <authorList>
            <person name="Haridas S."/>
            <person name="Albert R."/>
            <person name="Binder M."/>
            <person name="Bloem J."/>
            <person name="Labutti K."/>
            <person name="Salamov A."/>
            <person name="Andreopoulos B."/>
            <person name="Baker S."/>
            <person name="Barry K."/>
            <person name="Bills G."/>
            <person name="Bluhm B."/>
            <person name="Cannon C."/>
            <person name="Castanera R."/>
            <person name="Culley D."/>
            <person name="Daum C."/>
            <person name="Ezra D."/>
            <person name="Gonzalez J."/>
            <person name="Henrissat B."/>
            <person name="Kuo A."/>
            <person name="Liang C."/>
            <person name="Lipzen A."/>
            <person name="Lutzoni F."/>
            <person name="Magnuson J."/>
            <person name="Mondo S."/>
            <person name="Nolan M."/>
            <person name="Ohm R."/>
            <person name="Pangilinan J."/>
            <person name="Park H.-J."/>
            <person name="Ramirez L."/>
            <person name="Alfaro M."/>
            <person name="Sun H."/>
            <person name="Tritt A."/>
            <person name="Yoshinaga Y."/>
            <person name="Zwiers L.-H."/>
            <person name="Turgeon B."/>
            <person name="Goodwin S."/>
            <person name="Spatafora J."/>
            <person name="Crous P."/>
            <person name="Grigoriev I."/>
        </authorList>
    </citation>
    <scope>NUCLEOTIDE SEQUENCE</scope>
    <source>
        <strain evidence="2">CBS 115976</strain>
    </source>
</reference>
<keyword evidence="3" id="KW-1185">Reference proteome</keyword>